<dbReference type="Proteomes" id="UP000697472">
    <property type="component" value="Unassembled WGS sequence"/>
</dbReference>
<name>A0ABS2PRG1_9STRE</name>
<accession>A0ABS2PRG1</accession>
<comment type="caution">
    <text evidence="2">The sequence shown here is derived from an EMBL/GenBank/DDBJ whole genome shotgun (WGS) entry which is preliminary data.</text>
</comment>
<evidence type="ECO:0000256" key="1">
    <source>
        <dbReference type="SAM" id="Phobius"/>
    </source>
</evidence>
<gene>
    <name evidence="2" type="ORF">JOC28_000386</name>
</gene>
<evidence type="ECO:0008006" key="4">
    <source>
        <dbReference type="Google" id="ProtNLM"/>
    </source>
</evidence>
<feature type="transmembrane region" description="Helical" evidence="1">
    <location>
        <begin position="12"/>
        <end position="29"/>
    </location>
</feature>
<evidence type="ECO:0000313" key="3">
    <source>
        <dbReference type="Proteomes" id="UP000697472"/>
    </source>
</evidence>
<keyword evidence="1" id="KW-0472">Membrane</keyword>
<proteinExistence type="predicted"/>
<keyword evidence="1" id="KW-0812">Transmembrane</keyword>
<dbReference type="EMBL" id="JAFBEH010000005">
    <property type="protein sequence ID" value="MBM7642094.1"/>
    <property type="molecule type" value="Genomic_DNA"/>
</dbReference>
<sequence>MKILGKAVAGKIASLVVLVAIVLGVYFYFQNGLFGLFKGTNSVTYNFVIKRFSQKTQLLVADAEVETTANQTFSNDNVKSWPDWTQAITKLFVGRDITVDIPVKTDFKLDLANVSKNDITITDNTVTFKKPLTIYVDSQVDGEIKIPSQSNGLVDKVVDAATSGQKAQEFLSEKGNEAVYETSQELIEKKSQKTIEYAEKALEDVLNLSSDQTLSVDLSEDSVKFVNSDKK</sequence>
<organism evidence="2 3">
    <name type="scientific">Streptococcus loxodontisalivarius</name>
    <dbReference type="NCBI Taxonomy" id="1349415"/>
    <lineage>
        <taxon>Bacteria</taxon>
        <taxon>Bacillati</taxon>
        <taxon>Bacillota</taxon>
        <taxon>Bacilli</taxon>
        <taxon>Lactobacillales</taxon>
        <taxon>Streptococcaceae</taxon>
        <taxon>Streptococcus</taxon>
    </lineage>
</organism>
<keyword evidence="1" id="KW-1133">Transmembrane helix</keyword>
<reference evidence="2 3" key="1">
    <citation type="submission" date="2021-01" db="EMBL/GenBank/DDBJ databases">
        <title>Genomic Encyclopedia of Type Strains, Phase IV (KMG-IV): sequencing the most valuable type-strain genomes for metagenomic binning, comparative biology and taxonomic classification.</title>
        <authorList>
            <person name="Goeker M."/>
        </authorList>
    </citation>
    <scope>NUCLEOTIDE SEQUENCE [LARGE SCALE GENOMIC DNA]</scope>
    <source>
        <strain evidence="2 3">DSM 27382</strain>
    </source>
</reference>
<dbReference type="RefSeq" id="WP_205008951.1">
    <property type="nucleotide sequence ID" value="NZ_JAFBEH010000005.1"/>
</dbReference>
<keyword evidence="3" id="KW-1185">Reference proteome</keyword>
<evidence type="ECO:0000313" key="2">
    <source>
        <dbReference type="EMBL" id="MBM7642094.1"/>
    </source>
</evidence>
<protein>
    <recommendedName>
        <fullName evidence="4">DUF4230 domain-containing protein</fullName>
    </recommendedName>
</protein>